<accession>A0ABS1SJ25</accession>
<dbReference type="Gene3D" id="3.30.9.10">
    <property type="entry name" value="D-Amino Acid Oxidase, subunit A, domain 2"/>
    <property type="match status" value="1"/>
</dbReference>
<dbReference type="NCBIfam" id="TIGR03364">
    <property type="entry name" value="HpnW_proposed"/>
    <property type="match status" value="1"/>
</dbReference>
<dbReference type="EMBL" id="QYAC01000008">
    <property type="protein sequence ID" value="MBL3680563.1"/>
    <property type="molecule type" value="Genomic_DNA"/>
</dbReference>
<evidence type="ECO:0000256" key="1">
    <source>
        <dbReference type="ARBA" id="ARBA00001974"/>
    </source>
</evidence>
<dbReference type="Proteomes" id="UP001645859">
    <property type="component" value="Unassembled WGS sequence"/>
</dbReference>
<keyword evidence="7" id="KW-1185">Reference proteome</keyword>
<dbReference type="SUPFAM" id="SSF51905">
    <property type="entry name" value="FAD/NAD(P)-binding domain"/>
    <property type="match status" value="1"/>
</dbReference>
<keyword evidence="4" id="KW-0560">Oxidoreductase</keyword>
<comment type="caution">
    <text evidence="6">The sequence shown here is derived from an EMBL/GenBank/DDBJ whole genome shotgun (WGS) entry which is preliminary data.</text>
</comment>
<protein>
    <submittedName>
        <fullName evidence="6">TIGR03364 family FAD-dependent oxidoreductase</fullName>
    </submittedName>
</protein>
<dbReference type="InterPro" id="IPR006076">
    <property type="entry name" value="FAD-dep_OxRdtase"/>
</dbReference>
<sequence>MPPRTFDLAVVGAGVIGLAHAALAQERGLSVVVIERTDRPVGASIRNFGHVGITTQEGEGLAYATAGRSHWLRFAERAGFWIRPAGTMIVARAEDEWALLHRFAELRGDAVELLTPERTRERASIQDPRLLGSAYCGNDLRINSPEAIPALAAHLAEAGVEFRFRTNVTGVESGLVRTSRGDVSARRVVVATGHDLDLLFPQLADEGEFQRCLLHMLETDAPAGSHFDPVILTGTAVMRYGGLSQHPEAASIRERMQRDTPELLDAFVNVKMSQRPNGRLVIGDTHAYAHTHAPFKDESLDELLLREFAQLLGAPLTVRRRWHGEYASAAAEDFYVREPHPGVFVACVTNGTGMSTGMGFAESVLDRM</sequence>
<reference evidence="6 7" key="1">
    <citation type="submission" date="2018-09" db="EMBL/GenBank/DDBJ databases">
        <title>Comparative genomics of Leucobacter spp.</title>
        <authorList>
            <person name="Reis A.C."/>
            <person name="Kolvenbach B.A."/>
            <person name="Corvini P.F.X."/>
            <person name="Nunes O.C."/>
        </authorList>
    </citation>
    <scope>NUCLEOTIDE SEQUENCE [LARGE SCALE GENOMIC DNA]</scope>
    <source>
        <strain evidence="6 7">TAN 31504</strain>
    </source>
</reference>
<evidence type="ECO:0000259" key="5">
    <source>
        <dbReference type="Pfam" id="PF01266"/>
    </source>
</evidence>
<dbReference type="PANTHER" id="PTHR13847">
    <property type="entry name" value="SARCOSINE DEHYDROGENASE-RELATED"/>
    <property type="match status" value="1"/>
</dbReference>
<comment type="cofactor">
    <cofactor evidence="1">
        <name>FAD</name>
        <dbReference type="ChEBI" id="CHEBI:57692"/>
    </cofactor>
</comment>
<dbReference type="Pfam" id="PF01266">
    <property type="entry name" value="DAO"/>
    <property type="match status" value="1"/>
</dbReference>
<comment type="similarity">
    <text evidence="2">Belongs to the DadA oxidoreductase family.</text>
</comment>
<dbReference type="InterPro" id="IPR036188">
    <property type="entry name" value="FAD/NAD-bd_sf"/>
</dbReference>
<name>A0ABS1SJ25_9MICO</name>
<evidence type="ECO:0000256" key="3">
    <source>
        <dbReference type="ARBA" id="ARBA00022630"/>
    </source>
</evidence>
<feature type="domain" description="FAD dependent oxidoreductase" evidence="5">
    <location>
        <begin position="7"/>
        <end position="364"/>
    </location>
</feature>
<dbReference type="PANTHER" id="PTHR13847:SF286">
    <property type="entry name" value="D-AMINO ACID DEHYDROGENASE"/>
    <property type="match status" value="1"/>
</dbReference>
<gene>
    <name evidence="6" type="ORF">D3230_14875</name>
</gene>
<dbReference type="Gene3D" id="3.50.50.60">
    <property type="entry name" value="FAD/NAD(P)-binding domain"/>
    <property type="match status" value="1"/>
</dbReference>
<proteinExistence type="inferred from homology"/>
<evidence type="ECO:0000256" key="4">
    <source>
        <dbReference type="ARBA" id="ARBA00023002"/>
    </source>
</evidence>
<evidence type="ECO:0000256" key="2">
    <source>
        <dbReference type="ARBA" id="ARBA00009410"/>
    </source>
</evidence>
<organism evidence="6 7">
    <name type="scientific">Leucobacter chromiireducens subsp. solipictus</name>
    <dbReference type="NCBI Taxonomy" id="398235"/>
    <lineage>
        <taxon>Bacteria</taxon>
        <taxon>Bacillati</taxon>
        <taxon>Actinomycetota</taxon>
        <taxon>Actinomycetes</taxon>
        <taxon>Micrococcales</taxon>
        <taxon>Microbacteriaceae</taxon>
        <taxon>Leucobacter</taxon>
    </lineage>
</organism>
<dbReference type="InterPro" id="IPR017741">
    <property type="entry name" value="FAD-dependent_OxRdtase_HpnW"/>
</dbReference>
<evidence type="ECO:0000313" key="6">
    <source>
        <dbReference type="EMBL" id="MBL3680563.1"/>
    </source>
</evidence>
<evidence type="ECO:0000313" key="7">
    <source>
        <dbReference type="Proteomes" id="UP001645859"/>
    </source>
</evidence>
<keyword evidence="3" id="KW-0285">Flavoprotein</keyword>